<sequence>MDVPIVVPLVLLALAVAGLGALLRPRWDLALLLGILAAVWSRVNQPVEGRVLVVFNAERGFTEADVLSVLALLLAAVTALRCGYRSLTGARTPARHQGP</sequence>
<evidence type="ECO:0000313" key="3">
    <source>
        <dbReference type="Proteomes" id="UP001589748"/>
    </source>
</evidence>
<feature type="transmembrane region" description="Helical" evidence="1">
    <location>
        <begin position="6"/>
        <end position="23"/>
    </location>
</feature>
<dbReference type="Proteomes" id="UP001589748">
    <property type="component" value="Unassembled WGS sequence"/>
</dbReference>
<gene>
    <name evidence="2" type="ORF">ACFFVI_03450</name>
</gene>
<evidence type="ECO:0000313" key="2">
    <source>
        <dbReference type="EMBL" id="MFB9376017.1"/>
    </source>
</evidence>
<keyword evidence="1" id="KW-0472">Membrane</keyword>
<keyword evidence="3" id="KW-1185">Reference proteome</keyword>
<comment type="caution">
    <text evidence="2">The sequence shown here is derived from an EMBL/GenBank/DDBJ whole genome shotgun (WGS) entry which is preliminary data.</text>
</comment>
<dbReference type="RefSeq" id="WP_380139522.1">
    <property type="nucleotide sequence ID" value="NZ_JBHLUI010000012.1"/>
</dbReference>
<accession>A0ABV5LPN8</accession>
<organism evidence="2 3">
    <name type="scientific">Kineococcus gynurae</name>
    <dbReference type="NCBI Taxonomy" id="452979"/>
    <lineage>
        <taxon>Bacteria</taxon>
        <taxon>Bacillati</taxon>
        <taxon>Actinomycetota</taxon>
        <taxon>Actinomycetes</taxon>
        <taxon>Kineosporiales</taxon>
        <taxon>Kineosporiaceae</taxon>
        <taxon>Kineococcus</taxon>
    </lineage>
</organism>
<name>A0ABV5LPN8_9ACTN</name>
<dbReference type="EMBL" id="JBHMDM010000001">
    <property type="protein sequence ID" value="MFB9376017.1"/>
    <property type="molecule type" value="Genomic_DNA"/>
</dbReference>
<evidence type="ECO:0000256" key="1">
    <source>
        <dbReference type="SAM" id="Phobius"/>
    </source>
</evidence>
<reference evidence="2 3" key="1">
    <citation type="submission" date="2024-09" db="EMBL/GenBank/DDBJ databases">
        <authorList>
            <person name="Sun Q."/>
            <person name="Mori K."/>
        </authorList>
    </citation>
    <scope>NUCLEOTIDE SEQUENCE [LARGE SCALE GENOMIC DNA]</scope>
    <source>
        <strain evidence="2 3">TISTR 1856</strain>
    </source>
</reference>
<keyword evidence="1" id="KW-0812">Transmembrane</keyword>
<keyword evidence="1" id="KW-1133">Transmembrane helix</keyword>
<protein>
    <submittedName>
        <fullName evidence="2">Uncharacterized protein</fullName>
    </submittedName>
</protein>
<proteinExistence type="predicted"/>